<feature type="binding site" evidence="6">
    <location>
        <position position="36"/>
    </location>
    <ligand>
        <name>Mg(2+)</name>
        <dbReference type="ChEBI" id="CHEBI:18420"/>
        <label>1</label>
    </ligand>
</feature>
<dbReference type="NCBIfam" id="TIGR00633">
    <property type="entry name" value="xth"/>
    <property type="match status" value="1"/>
</dbReference>
<feature type="domain" description="Endonuclease/exonuclease/phosphatase" evidence="8">
    <location>
        <begin position="5"/>
        <end position="258"/>
    </location>
</feature>
<dbReference type="GO" id="GO:0046872">
    <property type="term" value="F:metal ion binding"/>
    <property type="evidence" value="ECO:0007669"/>
    <property type="project" value="UniProtKB-KW"/>
</dbReference>
<dbReference type="InterPro" id="IPR004808">
    <property type="entry name" value="AP_endonuc_1"/>
</dbReference>
<evidence type="ECO:0000256" key="5">
    <source>
        <dbReference type="PIRSR" id="PIRSR604808-1"/>
    </source>
</evidence>
<name>A0A0A0JLB1_9MICO</name>
<feature type="active site" description="Proton donor/acceptor" evidence="5">
    <location>
        <position position="155"/>
    </location>
</feature>
<comment type="cofactor">
    <cofactor evidence="6">
        <name>Mg(2+)</name>
        <dbReference type="ChEBI" id="CHEBI:18420"/>
    </cofactor>
    <cofactor evidence="6">
        <name>Mn(2+)</name>
        <dbReference type="ChEBI" id="CHEBI:29035"/>
    </cofactor>
    <text evidence="6">Probably binds two magnesium or manganese ions per subunit.</text>
</comment>
<accession>A0A0A0JLB1</accession>
<proteinExistence type="inferred from homology"/>
<keyword evidence="6" id="KW-0464">Manganese</keyword>
<dbReference type="GO" id="GO:0006281">
    <property type="term" value="P:DNA repair"/>
    <property type="evidence" value="ECO:0007669"/>
    <property type="project" value="InterPro"/>
</dbReference>
<comment type="similarity">
    <text evidence="1">Belongs to the DNA repair enzymes AP/ExoA family.</text>
</comment>
<organism evidence="9 10">
    <name type="scientific">Knoellia subterranea KCTC 19937</name>
    <dbReference type="NCBI Taxonomy" id="1385521"/>
    <lineage>
        <taxon>Bacteria</taxon>
        <taxon>Bacillati</taxon>
        <taxon>Actinomycetota</taxon>
        <taxon>Actinomycetes</taxon>
        <taxon>Micrococcales</taxon>
        <taxon>Intrasporangiaceae</taxon>
        <taxon>Knoellia</taxon>
    </lineage>
</organism>
<dbReference type="EMBL" id="AVPK01000011">
    <property type="protein sequence ID" value="KGN36421.1"/>
    <property type="molecule type" value="Genomic_DNA"/>
</dbReference>
<dbReference type="CDD" id="cd10281">
    <property type="entry name" value="Nape_like_AP-endo"/>
    <property type="match status" value="1"/>
</dbReference>
<evidence type="ECO:0000313" key="10">
    <source>
        <dbReference type="Proteomes" id="UP000030011"/>
    </source>
</evidence>
<dbReference type="InterPro" id="IPR037493">
    <property type="entry name" value="ExoIII-like"/>
</dbReference>
<evidence type="ECO:0000256" key="6">
    <source>
        <dbReference type="PIRSR" id="PIRSR604808-2"/>
    </source>
</evidence>
<evidence type="ECO:0000256" key="1">
    <source>
        <dbReference type="ARBA" id="ARBA00007092"/>
    </source>
</evidence>
<feature type="site" description="Interaction with DNA substrate" evidence="7">
    <location>
        <position position="258"/>
    </location>
</feature>
<feature type="binding site" evidence="6">
    <location>
        <position position="8"/>
    </location>
    <ligand>
        <name>Mg(2+)</name>
        <dbReference type="ChEBI" id="CHEBI:18420"/>
        <label>1</label>
    </ligand>
</feature>
<keyword evidence="10" id="KW-1185">Reference proteome</keyword>
<dbReference type="Pfam" id="PF03372">
    <property type="entry name" value="Exo_endo_phos"/>
    <property type="match status" value="1"/>
</dbReference>
<feature type="active site" description="Proton acceptor" evidence="5">
    <location>
        <position position="258"/>
    </location>
</feature>
<protein>
    <submittedName>
        <fullName evidence="9">Exodeoxyribonuclease III</fullName>
    </submittedName>
</protein>
<feature type="active site" evidence="5">
    <location>
        <position position="115"/>
    </location>
</feature>
<evidence type="ECO:0000313" key="9">
    <source>
        <dbReference type="EMBL" id="KGN36421.1"/>
    </source>
</evidence>
<dbReference type="AlphaFoldDB" id="A0A0A0JLB1"/>
<comment type="caution">
    <text evidence="9">The sequence shown here is derived from an EMBL/GenBank/DDBJ whole genome shotgun (WGS) entry which is preliminary data.</text>
</comment>
<evidence type="ECO:0000259" key="8">
    <source>
        <dbReference type="Pfam" id="PF03372"/>
    </source>
</evidence>
<feature type="binding site" evidence="6">
    <location>
        <position position="258"/>
    </location>
    <ligand>
        <name>Mg(2+)</name>
        <dbReference type="ChEBI" id="CHEBI:18420"/>
        <label>1</label>
    </ligand>
</feature>
<feature type="site" description="Important for catalytic activity" evidence="7">
    <location>
        <position position="228"/>
    </location>
</feature>
<keyword evidence="4 6" id="KW-0460">Magnesium</keyword>
<keyword evidence="3" id="KW-0378">Hydrolase</keyword>
<feature type="binding site" evidence="6">
    <location>
        <position position="157"/>
    </location>
    <ligand>
        <name>Mg(2+)</name>
        <dbReference type="ChEBI" id="CHEBI:18420"/>
        <label>1</label>
    </ligand>
</feature>
<gene>
    <name evidence="9" type="ORF">N803_05615</name>
</gene>
<dbReference type="InterPro" id="IPR005135">
    <property type="entry name" value="Endo/exonuclease/phosphatase"/>
</dbReference>
<evidence type="ECO:0000256" key="2">
    <source>
        <dbReference type="ARBA" id="ARBA00022723"/>
    </source>
</evidence>
<sequence>MMRIVTANVNGIRAAARRGGLDWLARQDADVIALQEVRASDEQLLKVLADGGLGEWHVSAAEGRAKGHAGVAVLTRRQPTRVSSDVGPVEFTDVGRWIEVELPSDHGTVTVISTYVHTGEAETPKQDEKFRFLDAVGERLASLAENGGYAVLTGDLNICHSADDLKNWKGNVGKAGFLPEEQAHLDRWIGDHEYVDVQRALHGPGPGPYTWWSWRGKAFDNDAGWRIDYQFASRALAERATRADVGRAAAYAERWSDHAPVTVDYDVTLD</sequence>
<evidence type="ECO:0000256" key="4">
    <source>
        <dbReference type="ARBA" id="ARBA00022842"/>
    </source>
</evidence>
<dbReference type="InterPro" id="IPR036691">
    <property type="entry name" value="Endo/exonu/phosph_ase_sf"/>
</dbReference>
<dbReference type="PANTHER" id="PTHR43250:SF2">
    <property type="entry name" value="EXODEOXYRIBONUCLEASE III"/>
    <property type="match status" value="1"/>
</dbReference>
<dbReference type="GO" id="GO:0008311">
    <property type="term" value="F:double-stranded DNA 3'-5' DNA exonuclease activity"/>
    <property type="evidence" value="ECO:0007669"/>
    <property type="project" value="InterPro"/>
</dbReference>
<evidence type="ECO:0000256" key="3">
    <source>
        <dbReference type="ARBA" id="ARBA00022801"/>
    </source>
</evidence>
<reference evidence="9 10" key="1">
    <citation type="submission" date="2013-08" db="EMBL/GenBank/DDBJ databases">
        <title>The genome sequence of Knoellia subterranea.</title>
        <authorList>
            <person name="Zhu W."/>
            <person name="Wang G."/>
        </authorList>
    </citation>
    <scope>NUCLEOTIDE SEQUENCE [LARGE SCALE GENOMIC DNA]</scope>
    <source>
        <strain evidence="9 10">KCTC 19937</strain>
    </source>
</reference>
<feature type="site" description="Transition state stabilizer" evidence="7">
    <location>
        <position position="157"/>
    </location>
</feature>
<feature type="binding site" evidence="6">
    <location>
        <position position="257"/>
    </location>
    <ligand>
        <name>Mg(2+)</name>
        <dbReference type="ChEBI" id="CHEBI:18420"/>
        <label>1</label>
    </ligand>
</feature>
<feature type="binding site" evidence="6">
    <location>
        <position position="155"/>
    </location>
    <ligand>
        <name>Mg(2+)</name>
        <dbReference type="ChEBI" id="CHEBI:18420"/>
        <label>1</label>
    </ligand>
</feature>
<dbReference type="PANTHER" id="PTHR43250">
    <property type="entry name" value="EXODEOXYRIBONUCLEASE III"/>
    <property type="match status" value="1"/>
</dbReference>
<dbReference type="PROSITE" id="PS51435">
    <property type="entry name" value="AP_NUCLEASE_F1_4"/>
    <property type="match status" value="1"/>
</dbReference>
<dbReference type="STRING" id="1385521.N803_05615"/>
<evidence type="ECO:0000256" key="7">
    <source>
        <dbReference type="PIRSR" id="PIRSR604808-3"/>
    </source>
</evidence>
<keyword evidence="2 6" id="KW-0479">Metal-binding</keyword>
<dbReference type="eggNOG" id="COG0708">
    <property type="taxonomic scope" value="Bacteria"/>
</dbReference>
<dbReference type="SUPFAM" id="SSF56219">
    <property type="entry name" value="DNase I-like"/>
    <property type="match status" value="1"/>
</dbReference>
<dbReference type="Proteomes" id="UP000030011">
    <property type="component" value="Unassembled WGS sequence"/>
</dbReference>
<dbReference type="Gene3D" id="3.60.10.10">
    <property type="entry name" value="Endonuclease/exonuclease/phosphatase"/>
    <property type="match status" value="1"/>
</dbReference>